<evidence type="ECO:0000313" key="2">
    <source>
        <dbReference type="Proteomes" id="UP000824132"/>
    </source>
</evidence>
<dbReference type="SUPFAM" id="SSF56563">
    <property type="entry name" value="Major capsid protein gp5"/>
    <property type="match status" value="1"/>
</dbReference>
<reference evidence="1" key="2">
    <citation type="submission" date="2021-04" db="EMBL/GenBank/DDBJ databases">
        <authorList>
            <person name="Gilroy R."/>
        </authorList>
    </citation>
    <scope>NUCLEOTIDE SEQUENCE</scope>
    <source>
        <strain evidence="1">CHK187-5294</strain>
    </source>
</reference>
<dbReference type="EMBL" id="DXCL01000006">
    <property type="protein sequence ID" value="HIZ02845.1"/>
    <property type="molecule type" value="Genomic_DNA"/>
</dbReference>
<dbReference type="Proteomes" id="UP000824132">
    <property type="component" value="Unassembled WGS sequence"/>
</dbReference>
<gene>
    <name evidence="1" type="ORF">H9727_01000</name>
</gene>
<dbReference type="InterPro" id="IPR035198">
    <property type="entry name" value="SU10_MCP"/>
</dbReference>
<organism evidence="1 2">
    <name type="scientific">Candidatus Borkfalkia avistercoris</name>
    <dbReference type="NCBI Taxonomy" id="2838504"/>
    <lineage>
        <taxon>Bacteria</taxon>
        <taxon>Bacillati</taxon>
        <taxon>Bacillota</taxon>
        <taxon>Clostridia</taxon>
        <taxon>Christensenellales</taxon>
        <taxon>Christensenellaceae</taxon>
        <taxon>Candidatus Borkfalkia</taxon>
    </lineage>
</organism>
<dbReference type="InterPro" id="IPR049718">
    <property type="entry name" value="AKO59007-like"/>
</dbReference>
<reference evidence="1" key="1">
    <citation type="journal article" date="2021" name="PeerJ">
        <title>Extensive microbial diversity within the chicken gut microbiome revealed by metagenomics and culture.</title>
        <authorList>
            <person name="Gilroy R."/>
            <person name="Ravi A."/>
            <person name="Getino M."/>
            <person name="Pursley I."/>
            <person name="Horton D.L."/>
            <person name="Alikhan N.F."/>
            <person name="Baker D."/>
            <person name="Gharbi K."/>
            <person name="Hall N."/>
            <person name="Watson M."/>
            <person name="Adriaenssens E.M."/>
            <person name="Foster-Nyarko E."/>
            <person name="Jarju S."/>
            <person name="Secka A."/>
            <person name="Antonio M."/>
            <person name="Oren A."/>
            <person name="Chaudhuri R.R."/>
            <person name="La Ragione R."/>
            <person name="Hildebrand F."/>
            <person name="Pallen M.J."/>
        </authorList>
    </citation>
    <scope>NUCLEOTIDE SEQUENCE</scope>
    <source>
        <strain evidence="1">CHK187-5294</strain>
    </source>
</reference>
<comment type="caution">
    <text evidence="1">The sequence shown here is derived from an EMBL/GenBank/DDBJ whole genome shotgun (WGS) entry which is preliminary data.</text>
</comment>
<sequence>MVTMTSADNALKSVYLGVVSDQLNTAANPLLAAIRQSTADVWGKEVRRLARYGVNGGVGAGTEEGDLPASAGNNYEQFVTTLKNLYGTIEISDKAVRASENNVGAFVNLLNAEMDGLVRSSSFNFGRMLFGDGSGVLTTVSAVSGTTVTAASVKNLIEGMVVDFISADTAVTGATGRRITSVDRDNKTFTVSGATLTGVAKDDKVCVQGSYNLELTGLGAIFKTTGTIYGLDRATHKWMIPYIKTSVGAITETAIQTAIDRLEETAGSRVNFIVCSWGVKRALQKLFGENKRNIDVTELAGGYRTITYNGIPVVADRFCPDGTMYLLNTEDFCLHQLCDWKWLEGDDGRVLKQVAGKPVYTATLVKYADLICTRPCGQAMLSGITEA</sequence>
<dbReference type="NCBIfam" id="NF033394">
    <property type="entry name" value="capsid_maj_Podo"/>
    <property type="match status" value="1"/>
</dbReference>
<evidence type="ECO:0000313" key="1">
    <source>
        <dbReference type="EMBL" id="HIZ02845.1"/>
    </source>
</evidence>
<accession>A0A9D2A7G8</accession>
<proteinExistence type="predicted"/>
<dbReference type="AlphaFoldDB" id="A0A9D2A7G8"/>
<name>A0A9D2A7G8_9FIRM</name>
<dbReference type="Pfam" id="PF17236">
    <property type="entry name" value="SU10_MCP"/>
    <property type="match status" value="1"/>
</dbReference>
<protein>
    <submittedName>
        <fullName evidence="1">Phage major capsid protein</fullName>
    </submittedName>
</protein>